<dbReference type="AlphaFoldDB" id="A0AA39T369"/>
<keyword evidence="3" id="KW-1185">Reference proteome</keyword>
<feature type="region of interest" description="Disordered" evidence="1">
    <location>
        <begin position="21"/>
        <end position="54"/>
    </location>
</feature>
<dbReference type="EMBL" id="JAUESC010000003">
    <property type="protein sequence ID" value="KAK0600434.1"/>
    <property type="molecule type" value="Genomic_DNA"/>
</dbReference>
<protein>
    <submittedName>
        <fullName evidence="2">Uncharacterized protein</fullName>
    </submittedName>
</protein>
<gene>
    <name evidence="2" type="ORF">LWI29_014962</name>
</gene>
<comment type="caution">
    <text evidence="2">The sequence shown here is derived from an EMBL/GenBank/DDBJ whole genome shotgun (WGS) entry which is preliminary data.</text>
</comment>
<reference evidence="2" key="2">
    <citation type="submission" date="2023-06" db="EMBL/GenBank/DDBJ databases">
        <authorList>
            <person name="Swenson N.G."/>
            <person name="Wegrzyn J.L."/>
            <person name="Mcevoy S.L."/>
        </authorList>
    </citation>
    <scope>NUCLEOTIDE SEQUENCE</scope>
    <source>
        <strain evidence="2">NS2018</strain>
        <tissue evidence="2">Leaf</tissue>
    </source>
</reference>
<reference evidence="2" key="1">
    <citation type="journal article" date="2022" name="Plant J.">
        <title>Strategies of tolerance reflected in two North American maple genomes.</title>
        <authorList>
            <person name="McEvoy S.L."/>
            <person name="Sezen U.U."/>
            <person name="Trouern-Trend A."/>
            <person name="McMahon S.M."/>
            <person name="Schaberg P.G."/>
            <person name="Yang J."/>
            <person name="Wegrzyn J.L."/>
            <person name="Swenson N.G."/>
        </authorList>
    </citation>
    <scope>NUCLEOTIDE SEQUENCE</scope>
    <source>
        <strain evidence="2">NS2018</strain>
    </source>
</reference>
<proteinExistence type="predicted"/>
<organism evidence="2 3">
    <name type="scientific">Acer saccharum</name>
    <name type="common">Sugar maple</name>
    <dbReference type="NCBI Taxonomy" id="4024"/>
    <lineage>
        <taxon>Eukaryota</taxon>
        <taxon>Viridiplantae</taxon>
        <taxon>Streptophyta</taxon>
        <taxon>Embryophyta</taxon>
        <taxon>Tracheophyta</taxon>
        <taxon>Spermatophyta</taxon>
        <taxon>Magnoliopsida</taxon>
        <taxon>eudicotyledons</taxon>
        <taxon>Gunneridae</taxon>
        <taxon>Pentapetalae</taxon>
        <taxon>rosids</taxon>
        <taxon>malvids</taxon>
        <taxon>Sapindales</taxon>
        <taxon>Sapindaceae</taxon>
        <taxon>Hippocastanoideae</taxon>
        <taxon>Acereae</taxon>
        <taxon>Acer</taxon>
    </lineage>
</organism>
<evidence type="ECO:0000313" key="3">
    <source>
        <dbReference type="Proteomes" id="UP001168877"/>
    </source>
</evidence>
<dbReference type="Proteomes" id="UP001168877">
    <property type="component" value="Unassembled WGS sequence"/>
</dbReference>
<sequence>MSQHARSYHPLDPLVGLQNSAEVQDPPMGLHNSPDVQDPPLMAQQTSKVQDPPVNCRPVRLWKRGWQQTTSYTDPCKPKRAKLASHKFKPNEKVDAEMLADYVAFKKDPTGRRDVDIQLIVDVPWFVQFESNNTVLEDTTRTLKTLSNDLLLLGFVSQLDRL</sequence>
<evidence type="ECO:0000256" key="1">
    <source>
        <dbReference type="SAM" id="MobiDB-lite"/>
    </source>
</evidence>
<accession>A0AA39T369</accession>
<evidence type="ECO:0000313" key="2">
    <source>
        <dbReference type="EMBL" id="KAK0600434.1"/>
    </source>
</evidence>
<name>A0AA39T369_ACESA</name>